<sequence>MPKSLLGKSVVIIIFFALVFEAFSMVASAQVVADDVLARRAMLEAELSSIEKEIENQKTILEAKQKEGVSLERDIAILTAQIQKAKLSIKARNLSISGLVDDIGVKNRTIGKYSAKIDRERESLAGLMRRTNELDTYSIVEVALSDRDFSEFFVDLDNFQYVEDAIGQSLEEVGAAKKSTEEEKKALEEKKAEETDLRRIQELEKKRIEANEAEKKRILKETKGQEVAYQKILKDKQQSAAQIRAELFSLSGSTAISFEKALAYARVAAEKTGVRPAMVLGIIAEESNLGENVGKGTWTVDMHQTRDVPVFKYLTSLLGLNPDNVPVSKKVWYGYGGAMGPAQFIPSTWACFSGYINTTTGKCSKNPDGTWNGPWEYQQGKDRVGKLTGNFPPNPWNPQDAFMASALYLADSGADKQTSRNEFISAMCYLAGCGNVNKKSLQFYGDDVMCLAQKYQKNIDILEGTNIASQRAGDIYHAGCRT</sequence>
<evidence type="ECO:0000313" key="3">
    <source>
        <dbReference type="Proteomes" id="UP000033815"/>
    </source>
</evidence>
<protein>
    <recommendedName>
        <fullName evidence="4">Transglycosylase SLT domain-containing protein</fullName>
    </recommendedName>
</protein>
<keyword evidence="1" id="KW-0175">Coiled coil</keyword>
<dbReference type="InterPro" id="IPR023346">
    <property type="entry name" value="Lysozyme-like_dom_sf"/>
</dbReference>
<organism evidence="2 3">
    <name type="scientific">Candidatus Nomurabacteria bacterium GW2011_GWB1_44_12</name>
    <dbReference type="NCBI Taxonomy" id="1618748"/>
    <lineage>
        <taxon>Bacteria</taxon>
        <taxon>Candidatus Nomuraibacteriota</taxon>
    </lineage>
</organism>
<name>A0A837IAU4_9BACT</name>
<dbReference type="AlphaFoldDB" id="A0A837IAU4"/>
<comment type="caution">
    <text evidence="2">The sequence shown here is derived from an EMBL/GenBank/DDBJ whole genome shotgun (WGS) entry which is preliminary data.</text>
</comment>
<proteinExistence type="predicted"/>
<feature type="coiled-coil region" evidence="1">
    <location>
        <begin position="33"/>
        <end position="81"/>
    </location>
</feature>
<dbReference type="Gene3D" id="6.10.250.3150">
    <property type="match status" value="1"/>
</dbReference>
<accession>A0A837IAU4</accession>
<dbReference type="SUPFAM" id="SSF53955">
    <property type="entry name" value="Lysozyme-like"/>
    <property type="match status" value="1"/>
</dbReference>
<evidence type="ECO:0008006" key="4">
    <source>
        <dbReference type="Google" id="ProtNLM"/>
    </source>
</evidence>
<dbReference type="Proteomes" id="UP000033815">
    <property type="component" value="Unassembled WGS sequence"/>
</dbReference>
<dbReference type="EMBL" id="LCHP01000002">
    <property type="protein sequence ID" value="KKT37120.1"/>
    <property type="molecule type" value="Genomic_DNA"/>
</dbReference>
<reference evidence="2 3" key="1">
    <citation type="journal article" date="2015" name="Nature">
        <title>rRNA introns, odd ribosomes, and small enigmatic genomes across a large radiation of phyla.</title>
        <authorList>
            <person name="Brown C.T."/>
            <person name="Hug L.A."/>
            <person name="Thomas B.C."/>
            <person name="Sharon I."/>
            <person name="Castelle C.J."/>
            <person name="Singh A."/>
            <person name="Wilkins M.J."/>
            <person name="Williams K.H."/>
            <person name="Banfield J.F."/>
        </authorList>
    </citation>
    <scope>NUCLEOTIDE SEQUENCE [LARGE SCALE GENOMIC DNA]</scope>
</reference>
<feature type="coiled-coil region" evidence="1">
    <location>
        <begin position="170"/>
        <end position="223"/>
    </location>
</feature>
<evidence type="ECO:0000256" key="1">
    <source>
        <dbReference type="SAM" id="Coils"/>
    </source>
</evidence>
<gene>
    <name evidence="2" type="ORF">UW25_C0002G0066</name>
</gene>
<evidence type="ECO:0000313" key="2">
    <source>
        <dbReference type="EMBL" id="KKT37120.1"/>
    </source>
</evidence>